<evidence type="ECO:0000313" key="4">
    <source>
        <dbReference type="EMBL" id="UWM55874.1"/>
    </source>
</evidence>
<dbReference type="CDD" id="cd05379">
    <property type="entry name" value="CAP_bacterial"/>
    <property type="match status" value="1"/>
</dbReference>
<dbReference type="SUPFAM" id="SSF55797">
    <property type="entry name" value="PR-1-like"/>
    <property type="match status" value="1"/>
</dbReference>
<evidence type="ECO:0000259" key="3">
    <source>
        <dbReference type="Pfam" id="PF00188"/>
    </source>
</evidence>
<feature type="compositionally biased region" description="Pro residues" evidence="1">
    <location>
        <begin position="61"/>
        <end position="71"/>
    </location>
</feature>
<organism evidence="4 5">
    <name type="scientific">Salinirubellus salinus</name>
    <dbReference type="NCBI Taxonomy" id="1364945"/>
    <lineage>
        <taxon>Archaea</taxon>
        <taxon>Methanobacteriati</taxon>
        <taxon>Methanobacteriota</taxon>
        <taxon>Stenosarchaea group</taxon>
        <taxon>Halobacteria</taxon>
        <taxon>Halobacteriales</taxon>
        <taxon>Natronomonadaceae</taxon>
        <taxon>Salinirubellus</taxon>
    </lineage>
</organism>
<feature type="transmembrane region" description="Helical" evidence="2">
    <location>
        <begin position="19"/>
        <end position="39"/>
    </location>
</feature>
<dbReference type="KEGG" id="ssai:N0B31_06205"/>
<feature type="domain" description="SCP" evidence="3">
    <location>
        <begin position="93"/>
        <end position="225"/>
    </location>
</feature>
<dbReference type="Proteomes" id="UP001057580">
    <property type="component" value="Chromosome"/>
</dbReference>
<keyword evidence="2" id="KW-0812">Transmembrane</keyword>
<keyword evidence="5" id="KW-1185">Reference proteome</keyword>
<dbReference type="EMBL" id="CP104003">
    <property type="protein sequence ID" value="UWM55874.1"/>
    <property type="molecule type" value="Genomic_DNA"/>
</dbReference>
<dbReference type="RefSeq" id="WP_260594985.1">
    <property type="nucleotide sequence ID" value="NZ_CP104003.1"/>
</dbReference>
<sequence length="290" mass="32823">MQDDTAPTRGRSDSGRSTLLTFVVALLALAVVVAGFQFLPARSGTPAYAEGVTPTAEPTPYLEPVPNPPDPPLTNTSKLTAEEVRYVEDWLFYYVNQERIRRGIDPLVRHDGLDLIARNRSYSMGLRDNVTHFSQTGEHSLDVEFRKTRFDSCHYYGENIGATRYGPNLSEQRFPKTVLQIPKEAVRGFMYSTPHREAILEKDFEEVGIGAYAEHNWTYISIVFCNSGDQNGSDYYDRHVEPAIRHPEWLPKETREVILYDYDPDGSESVEPPAWLDYTKTLTPIPNGTG</sequence>
<keyword evidence="2" id="KW-1133">Transmembrane helix</keyword>
<evidence type="ECO:0000256" key="2">
    <source>
        <dbReference type="SAM" id="Phobius"/>
    </source>
</evidence>
<reference evidence="4" key="1">
    <citation type="submission" date="2022-09" db="EMBL/GenBank/DDBJ databases">
        <title>Diverse halophilic archaea isolated from saline environments.</title>
        <authorList>
            <person name="Cui H.-L."/>
        </authorList>
    </citation>
    <scope>NUCLEOTIDE SEQUENCE</scope>
    <source>
        <strain evidence="4">ZS-35-S2</strain>
    </source>
</reference>
<dbReference type="InterPro" id="IPR014044">
    <property type="entry name" value="CAP_dom"/>
</dbReference>
<keyword evidence="2" id="KW-0472">Membrane</keyword>
<name>A0A9E7R4Y4_9EURY</name>
<gene>
    <name evidence="4" type="ORF">N0B31_06205</name>
</gene>
<dbReference type="Gene3D" id="3.40.33.10">
    <property type="entry name" value="CAP"/>
    <property type="match status" value="1"/>
</dbReference>
<proteinExistence type="predicted"/>
<dbReference type="InterPro" id="IPR035940">
    <property type="entry name" value="CAP_sf"/>
</dbReference>
<accession>A0A9E7R4Y4</accession>
<dbReference type="PANTHER" id="PTHR31157:SF1">
    <property type="entry name" value="SCP DOMAIN-CONTAINING PROTEIN"/>
    <property type="match status" value="1"/>
</dbReference>
<dbReference type="AlphaFoldDB" id="A0A9E7R4Y4"/>
<evidence type="ECO:0000256" key="1">
    <source>
        <dbReference type="SAM" id="MobiDB-lite"/>
    </source>
</evidence>
<dbReference type="PANTHER" id="PTHR31157">
    <property type="entry name" value="SCP DOMAIN-CONTAINING PROTEIN"/>
    <property type="match status" value="1"/>
</dbReference>
<dbReference type="GeneID" id="74941997"/>
<dbReference type="Pfam" id="PF00188">
    <property type="entry name" value="CAP"/>
    <property type="match status" value="1"/>
</dbReference>
<protein>
    <submittedName>
        <fullName evidence="4">CAP domain-containing protein</fullName>
    </submittedName>
</protein>
<evidence type="ECO:0000313" key="5">
    <source>
        <dbReference type="Proteomes" id="UP001057580"/>
    </source>
</evidence>
<feature type="region of interest" description="Disordered" evidence="1">
    <location>
        <begin position="50"/>
        <end position="71"/>
    </location>
</feature>